<proteinExistence type="predicted"/>
<dbReference type="PANTHER" id="PTHR10357">
    <property type="entry name" value="ALPHA-AMYLASE FAMILY MEMBER"/>
    <property type="match status" value="1"/>
</dbReference>
<dbReference type="EMBL" id="NGKB01000024">
    <property type="protein sequence ID" value="RSU09489.1"/>
    <property type="molecule type" value="Genomic_DNA"/>
</dbReference>
<dbReference type="Pfam" id="PF00128">
    <property type="entry name" value="Alpha-amylase"/>
    <property type="match status" value="1"/>
</dbReference>
<comment type="caution">
    <text evidence="4">The sequence shown here is derived from an EMBL/GenBank/DDBJ whole genome shotgun (WGS) entry which is preliminary data.</text>
</comment>
<dbReference type="GO" id="GO:0016798">
    <property type="term" value="F:hydrolase activity, acting on glycosyl bonds"/>
    <property type="evidence" value="ECO:0007669"/>
    <property type="project" value="UniProtKB-KW"/>
</dbReference>
<dbReference type="OrthoDB" id="9805159at2"/>
<dbReference type="InterPro" id="IPR045857">
    <property type="entry name" value="O16G_dom_2"/>
</dbReference>
<reference evidence="4 5" key="1">
    <citation type="submission" date="2017-05" db="EMBL/GenBank/DDBJ databases">
        <title>Vagococcus spp. assemblies.</title>
        <authorList>
            <person name="Gulvik C.A."/>
        </authorList>
    </citation>
    <scope>NUCLEOTIDE SEQUENCE [LARGE SCALE GENOMIC DNA]</scope>
    <source>
        <strain evidence="4 5">SS1714</strain>
    </source>
</reference>
<dbReference type="SMART" id="SM00642">
    <property type="entry name" value="Aamy"/>
    <property type="match status" value="1"/>
</dbReference>
<evidence type="ECO:0000313" key="5">
    <source>
        <dbReference type="Proteomes" id="UP000288028"/>
    </source>
</evidence>
<feature type="domain" description="Glycosyl hydrolase family 13 catalytic" evidence="3">
    <location>
        <begin position="142"/>
        <end position="526"/>
    </location>
</feature>
<name>A0A430AN24_9ENTE</name>
<keyword evidence="1" id="KW-0378">Hydrolase</keyword>
<accession>A0A430AN24</accession>
<dbReference type="InterPro" id="IPR006047">
    <property type="entry name" value="GH13_cat_dom"/>
</dbReference>
<evidence type="ECO:0000259" key="3">
    <source>
        <dbReference type="SMART" id="SM00642"/>
    </source>
</evidence>
<dbReference type="SUPFAM" id="SSF51445">
    <property type="entry name" value="(Trans)glycosidases"/>
    <property type="match status" value="1"/>
</dbReference>
<dbReference type="Proteomes" id="UP000288028">
    <property type="component" value="Unassembled WGS sequence"/>
</dbReference>
<dbReference type="Gene3D" id="3.20.20.80">
    <property type="entry name" value="Glycosidases"/>
    <property type="match status" value="1"/>
</dbReference>
<evidence type="ECO:0000256" key="1">
    <source>
        <dbReference type="ARBA" id="ARBA00022801"/>
    </source>
</evidence>
<dbReference type="InterPro" id="IPR017853">
    <property type="entry name" value="GH"/>
</dbReference>
<dbReference type="AlphaFoldDB" id="A0A430AN24"/>
<evidence type="ECO:0000256" key="2">
    <source>
        <dbReference type="ARBA" id="ARBA00023295"/>
    </source>
</evidence>
<keyword evidence="2" id="KW-0326">Glycosidase</keyword>
<keyword evidence="5" id="KW-1185">Reference proteome</keyword>
<dbReference type="PANTHER" id="PTHR10357:SF210">
    <property type="entry name" value="MALTODEXTRIN GLUCOSIDASE"/>
    <property type="match status" value="1"/>
</dbReference>
<sequence length="615" mass="72440">MDIQYNSWLEKFKQPFGAVEMNSTVNFNIKVDSEEYIKSVALIVKKQGEKVEIEECSMKPYETNKYKYHYQVSKGSGLYLYCFKITAINHEGQEFCLYYGKSKDSGEGYQYVNEASIRWYQLTCYEENDQAPDWYQQGIFYQIFPDRFFNGNENKTINSPKPNTFIYGTENDLPMYIKDESGDIKRWDFYGGNLKGIKNKIPYFNQLGVTGLYLNPIFEANSNHRYDTNDYFNIDPVLGTNEEFKELVDALHENGIRIILDGVFSHVGRNSQYFNYSGLFGDHEGAYRNPHSKYRDWFTFLHYPDEYESWWGIADLPEINKHNKSYQDFIYGKSGSVLSFWQRYNIDGWRLDVADELPNFFLEGIRKNINQTDGKVLIGEVWEDASNKVAYGESKEYASHPVLHGVMNYPLREQILDLVNERKTIQHVAREMLEMKENYPDYFYYNLFNNIGTHDTKRILSECDGSFQKVALAFALLFMTPGVPCIYYGDEVGLYGEKDPDNRRFYPWETPNKELMKVCQNWATIRRSHDSLLTGECHFLYHTKDNLFAIYRFTQGEESICFFNFSNFEKDLSIDNWLCDELDPVVVTEIIKRFDVPRLTISKRHHLFLVKQLLK</sequence>
<evidence type="ECO:0000313" key="4">
    <source>
        <dbReference type="EMBL" id="RSU09489.1"/>
    </source>
</evidence>
<dbReference type="RefSeq" id="WP_126796565.1">
    <property type="nucleotide sequence ID" value="NZ_JBHSTO010000031.1"/>
</dbReference>
<organism evidence="4 5">
    <name type="scientific">Vagococcus carniphilus</name>
    <dbReference type="NCBI Taxonomy" id="218144"/>
    <lineage>
        <taxon>Bacteria</taxon>
        <taxon>Bacillati</taxon>
        <taxon>Bacillota</taxon>
        <taxon>Bacilli</taxon>
        <taxon>Lactobacillales</taxon>
        <taxon>Enterococcaceae</taxon>
        <taxon>Vagococcus</taxon>
    </lineage>
</organism>
<protein>
    <recommendedName>
        <fullName evidence="3">Glycosyl hydrolase family 13 catalytic domain-containing protein</fullName>
    </recommendedName>
</protein>
<dbReference type="Gene3D" id="3.90.400.10">
    <property type="entry name" value="Oligo-1,6-glucosidase, Domain 2"/>
    <property type="match status" value="1"/>
</dbReference>
<dbReference type="GO" id="GO:0005975">
    <property type="term" value="P:carbohydrate metabolic process"/>
    <property type="evidence" value="ECO:0007669"/>
    <property type="project" value="InterPro"/>
</dbReference>
<dbReference type="CDD" id="cd11338">
    <property type="entry name" value="AmyAc_CMD"/>
    <property type="match status" value="1"/>
</dbReference>
<gene>
    <name evidence="4" type="ORF">CBF28_14845</name>
</gene>